<keyword evidence="2" id="KW-1003">Cell membrane</keyword>
<feature type="transmembrane region" description="Helical" evidence="6">
    <location>
        <begin position="216"/>
        <end position="236"/>
    </location>
</feature>
<dbReference type="PANTHER" id="PTHR30250:SF11">
    <property type="entry name" value="O-ANTIGEN TRANSPORTER-RELATED"/>
    <property type="match status" value="1"/>
</dbReference>
<comment type="subcellular location">
    <subcellularLocation>
        <location evidence="1">Cell membrane</location>
        <topology evidence="1">Multi-pass membrane protein</topology>
    </subcellularLocation>
</comment>
<dbReference type="AlphaFoldDB" id="A0A2H1EC10"/>
<accession>A0A2H1EC10</accession>
<dbReference type="STRING" id="1349785.GCA_000509405_02353"/>
<evidence type="ECO:0000256" key="3">
    <source>
        <dbReference type="ARBA" id="ARBA00022692"/>
    </source>
</evidence>
<feature type="transmembrane region" description="Helical" evidence="6">
    <location>
        <begin position="292"/>
        <end position="315"/>
    </location>
</feature>
<evidence type="ECO:0000256" key="6">
    <source>
        <dbReference type="SAM" id="Phobius"/>
    </source>
</evidence>
<feature type="transmembrane region" description="Helical" evidence="6">
    <location>
        <begin position="418"/>
        <end position="441"/>
    </location>
</feature>
<evidence type="ECO:0000313" key="8">
    <source>
        <dbReference type="Proteomes" id="UP000231564"/>
    </source>
</evidence>
<keyword evidence="4 6" id="KW-1133">Transmembrane helix</keyword>
<gene>
    <name evidence="7" type="ORF">MARIT_2531</name>
</gene>
<protein>
    <submittedName>
        <fullName evidence="7">Conserved membrane protein. Putative O-antigen biosynthesis protein</fullName>
    </submittedName>
</protein>
<feature type="transmembrane region" description="Helical" evidence="6">
    <location>
        <begin position="248"/>
        <end position="271"/>
    </location>
</feature>
<evidence type="ECO:0000256" key="4">
    <source>
        <dbReference type="ARBA" id="ARBA00022989"/>
    </source>
</evidence>
<keyword evidence="8" id="KW-1185">Reference proteome</keyword>
<feature type="transmembrane region" description="Helical" evidence="6">
    <location>
        <begin position="321"/>
        <end position="340"/>
    </location>
</feature>
<dbReference type="EMBL" id="LT634361">
    <property type="protein sequence ID" value="SFZ84088.1"/>
    <property type="molecule type" value="Genomic_DNA"/>
</dbReference>
<keyword evidence="5 6" id="KW-0472">Membrane</keyword>
<evidence type="ECO:0000256" key="5">
    <source>
        <dbReference type="ARBA" id="ARBA00023136"/>
    </source>
</evidence>
<dbReference type="Proteomes" id="UP000231564">
    <property type="component" value="Chromosome MARIT"/>
</dbReference>
<keyword evidence="3 6" id="KW-0812">Transmembrane</keyword>
<dbReference type="KEGG" id="tmar:MARIT_2531"/>
<sequence length="483" mass="56155">MFFLKLLKNKVFFYTSSRYATYGLQFLNSLLIAKYLGVYYLGVWGFVMLVLQYLLRMNFGISNATNAIASIHKSDFKYVSQVIGVGVTLLCILSFLISLFFLIISFLSIDIGSKYLFGNFVPYVVMIAILNHFNLFFSNVFRVFGKLGAIVFNQTAQPLLMFFVIMFYKEEELLLMLIKISLVASLLSFLFYLLTSPVSFKPFVSWKLIKEVQVKGIYLFIYNACFYLIIITTRTFVGNYYSVNEFGYFTFAFTLASSVLLLFESMSFLIFPKLLNRFSKGENQKTIELLNFLRGSYVTISHLSIHLIILFYPLLLLYFPVYNSTVKVFSIIALTAVIYINSFGYQELLIAKEKEKKISLVAFLALVLNIFLNYIFVIILKLNYEYIILATMITYCIYIFVICYLGRKLIHKENSFKYTFLDVFPLKWMLPFILSFVITISYNEFNYLYLGPLILFLSLNAKGIMQTWKLIKSIFKNSKIVDV</sequence>
<organism evidence="7 8">
    <name type="scientific">Tenacibaculum maritimum NCIMB 2154</name>
    <dbReference type="NCBI Taxonomy" id="1349785"/>
    <lineage>
        <taxon>Bacteria</taxon>
        <taxon>Pseudomonadati</taxon>
        <taxon>Bacteroidota</taxon>
        <taxon>Flavobacteriia</taxon>
        <taxon>Flavobacteriales</taxon>
        <taxon>Flavobacteriaceae</taxon>
        <taxon>Tenacibaculum</taxon>
    </lineage>
</organism>
<evidence type="ECO:0000256" key="1">
    <source>
        <dbReference type="ARBA" id="ARBA00004651"/>
    </source>
</evidence>
<dbReference type="PANTHER" id="PTHR30250">
    <property type="entry name" value="PST FAMILY PREDICTED COLANIC ACID TRANSPORTER"/>
    <property type="match status" value="1"/>
</dbReference>
<feature type="transmembrane region" description="Helical" evidence="6">
    <location>
        <begin position="38"/>
        <end position="55"/>
    </location>
</feature>
<feature type="transmembrane region" description="Helical" evidence="6">
    <location>
        <begin position="82"/>
        <end position="109"/>
    </location>
</feature>
<name>A0A2H1EC10_9FLAO</name>
<dbReference type="InterPro" id="IPR050833">
    <property type="entry name" value="Poly_Biosynth_Transport"/>
</dbReference>
<feature type="transmembrane region" description="Helical" evidence="6">
    <location>
        <begin position="386"/>
        <end position="406"/>
    </location>
</feature>
<proteinExistence type="predicted"/>
<dbReference type="OrthoDB" id="1093473at2"/>
<feature type="transmembrane region" description="Helical" evidence="6">
    <location>
        <begin position="115"/>
        <end position="137"/>
    </location>
</feature>
<feature type="transmembrane region" description="Helical" evidence="6">
    <location>
        <begin position="447"/>
        <end position="465"/>
    </location>
</feature>
<dbReference type="GO" id="GO:0005886">
    <property type="term" value="C:plasma membrane"/>
    <property type="evidence" value="ECO:0007669"/>
    <property type="project" value="UniProtKB-SubCell"/>
</dbReference>
<feature type="transmembrane region" description="Helical" evidence="6">
    <location>
        <begin position="360"/>
        <end position="380"/>
    </location>
</feature>
<evidence type="ECO:0000313" key="7">
    <source>
        <dbReference type="EMBL" id="SFZ84088.1"/>
    </source>
</evidence>
<dbReference type="RefSeq" id="WP_157926282.1">
    <property type="nucleotide sequence ID" value="NZ_BAUG01000006.1"/>
</dbReference>
<feature type="transmembrane region" description="Helical" evidence="6">
    <location>
        <begin position="149"/>
        <end position="168"/>
    </location>
</feature>
<reference evidence="7 8" key="1">
    <citation type="submission" date="2016-11" db="EMBL/GenBank/DDBJ databases">
        <authorList>
            <person name="Jaros S."/>
            <person name="Januszkiewicz K."/>
            <person name="Wedrychowicz H."/>
        </authorList>
    </citation>
    <scope>NUCLEOTIDE SEQUENCE [LARGE SCALE GENOMIC DNA]</scope>
    <source>
        <strain evidence="7">NCIMB 2154T</strain>
    </source>
</reference>
<feature type="transmembrane region" description="Helical" evidence="6">
    <location>
        <begin position="174"/>
        <end position="195"/>
    </location>
</feature>
<evidence type="ECO:0000256" key="2">
    <source>
        <dbReference type="ARBA" id="ARBA00022475"/>
    </source>
</evidence>